<name>A0A8H4AX75_GIGMA</name>
<gene>
    <name evidence="2" type="ORF">F8M41_005499</name>
</gene>
<dbReference type="EMBL" id="WTPW01000153">
    <property type="protein sequence ID" value="KAF0541336.1"/>
    <property type="molecule type" value="Genomic_DNA"/>
</dbReference>
<proteinExistence type="predicted"/>
<evidence type="ECO:0000313" key="3">
    <source>
        <dbReference type="Proteomes" id="UP000439903"/>
    </source>
</evidence>
<dbReference type="AlphaFoldDB" id="A0A8H4AX75"/>
<keyword evidence="3" id="KW-1185">Reference proteome</keyword>
<sequence length="179" mass="19760">MLIFDHHGDDGNMWLRTDDNNVSIITGSGISMSNASFITASDGDEDDKSLNNNDDVTIGHNTPIIIDVAKSIPYGSYLRRYKQSSLRPSAAQFQNSFLQLPCVSSIPARDEVLSPDEKSPNFKSSPFSKLMNKSTTSSDEIVPDQSLTTHDETEGKMTIIFETTKTVKVLLTPIFLKIV</sequence>
<evidence type="ECO:0000256" key="1">
    <source>
        <dbReference type="SAM" id="MobiDB-lite"/>
    </source>
</evidence>
<protein>
    <submittedName>
        <fullName evidence="2">Fermentation associated protein</fullName>
    </submittedName>
</protein>
<organism evidence="2 3">
    <name type="scientific">Gigaspora margarita</name>
    <dbReference type="NCBI Taxonomy" id="4874"/>
    <lineage>
        <taxon>Eukaryota</taxon>
        <taxon>Fungi</taxon>
        <taxon>Fungi incertae sedis</taxon>
        <taxon>Mucoromycota</taxon>
        <taxon>Glomeromycotina</taxon>
        <taxon>Glomeromycetes</taxon>
        <taxon>Diversisporales</taxon>
        <taxon>Gigasporaceae</taxon>
        <taxon>Gigaspora</taxon>
    </lineage>
</organism>
<dbReference type="OrthoDB" id="10051416at2759"/>
<dbReference type="Proteomes" id="UP000439903">
    <property type="component" value="Unassembled WGS sequence"/>
</dbReference>
<evidence type="ECO:0000313" key="2">
    <source>
        <dbReference type="EMBL" id="KAF0541336.1"/>
    </source>
</evidence>
<accession>A0A8H4AX75</accession>
<reference evidence="2 3" key="1">
    <citation type="journal article" date="2019" name="Environ. Microbiol.">
        <title>At the nexus of three kingdoms: the genome of the mycorrhizal fungus Gigaspora margarita provides insights into plant, endobacterial and fungal interactions.</title>
        <authorList>
            <person name="Venice F."/>
            <person name="Ghignone S."/>
            <person name="Salvioli di Fossalunga A."/>
            <person name="Amselem J."/>
            <person name="Novero M."/>
            <person name="Xianan X."/>
            <person name="Sedzielewska Toro K."/>
            <person name="Morin E."/>
            <person name="Lipzen A."/>
            <person name="Grigoriev I.V."/>
            <person name="Henrissat B."/>
            <person name="Martin F.M."/>
            <person name="Bonfante P."/>
        </authorList>
    </citation>
    <scope>NUCLEOTIDE SEQUENCE [LARGE SCALE GENOMIC DNA]</scope>
    <source>
        <strain evidence="2 3">BEG34</strain>
    </source>
</reference>
<comment type="caution">
    <text evidence="2">The sequence shown here is derived from an EMBL/GenBank/DDBJ whole genome shotgun (WGS) entry which is preliminary data.</text>
</comment>
<feature type="region of interest" description="Disordered" evidence="1">
    <location>
        <begin position="112"/>
        <end position="149"/>
    </location>
</feature>